<dbReference type="Proteomes" id="UP000566819">
    <property type="component" value="Unassembled WGS sequence"/>
</dbReference>
<feature type="region of interest" description="Disordered" evidence="1">
    <location>
        <begin position="510"/>
        <end position="544"/>
    </location>
</feature>
<sequence length="1604" mass="182229">MATVPSTSSPIALRTKKCAEAFGRLAPSEYSGQEGYEGITRAELADSLGRFKIWAGNIGAFQSFEIKSSLDFRLRDTPKIAEQIVELLDELLEALEDVFAIVSESRANRTSSAEPEISDYYDQQTGNDHAERVSDDDNGGEISEVREIFESIVDAINNLFRFSMIIRNNTSRDRYTKADAAANALGASFDNRFDTGHVMDKFPAFRSEDKKWFAARLGKAIAQRRQYIWYCREHHGKTLKEPKLPLGLPTDGRSVLSKPTSTLAPTQASTLLLASDQIPEYEDILEDTQSQTSYATSIDEGASEHKLRVIRLEDVKKGMPHFECPYCWQIQATKTQKSWKYVSFNYEACEEEPKNQGLTFKFRRHVLADLKTYVCTFQNCELKMFPDHHTWFQHELKEHRREWKCFFCSHKPFKMSSAYKNHLKHDHASSFVDEQFPALLEMSQQPIVKISPAECPFCEDWEERLRAINPHIPITEALVVTPSQFKHHVGGHMEQLALFAIPRGYVEDGEADSADAVPEDKSVDSSLSDLSFGTSPSVSPSGTLTIDIQENVVSTSMNERLNLSPPSGDEEYDDEDEEEDDYDSQDEEYDVDDEDFVEEKIRDTEQLPSIDLPPLATVPAKATGKKLSERLGPGTLKSRLTSPSLIPRSVQGKRKESKVSTLAKHFEQLSKEFEKERRKDRKERERKRSEQKIADPEQSEPSLQNAVLSPIKEGPNENEEARDIQFGNNEHKNVQTGDESSFLVPDERERGPFIPSDWLADEGLKPRSEDRTDYQEKLQDSTFSGDPESSPQAASSTAFAQGSGRNNDKGASGSSGSDDTDVGPLIDLSEYERHALVGDLTGVAEPVTTSGVEAKGKEKQTEKSNRTLNQNDEDTEFENFHTYDKYRTPITTPSETLVQEHDVQTEGGWSDEAWDQSRGLWYRVRRQANGGFEYDYRSLPSGQAEDSSILRTSYLASDERGRPREPPGWSQEKASRASKGSFEFSPDEEIVSEFLQNQGGEGPVPSSANNPSKEKLVFRGTRLDDVEEEGENMDKEENENEADAPDYWDQLEQSLKQKGIGKVHFGDVTVDSNRPTYTRMSRKYLSIETLNKFHIDYEFDTDPEYFLIKRWVPEEEQDVLWNHTRDIREKRGDPSEGNQSDLSNNKQAWTRVKKESFFPVSVSCGSCEVKIRAMSSSHGTLQQAVGAKEAPLTILNDFHSDYYQTNAVLSEFPDFPRLPIEIRSSIWKLNLLRHRIIGITLTNKSHNGSPPPCTPYTSKNDLGNIISLKNYYVSVFTDHRLSPLFQVSHESRQAALEFFRVHIPMDPCDITSSEKGLSLYLNPESDFLHIKVDGAGEIMADFIHDVKAYDPLGLGVLNMVIGDRQPYNIKLPLNPPLLAPQARTAFTETLTILRRVFFSTVVYTDARFMFCSLNMNRVHFNRSIPLQSPAETFDIDEVDPRPIDADLKSVSLGHDPKAMVCLWRKMESNFQIRRTRPVKFQHLVTASTHASVNRPTLHTRADADRFLKWEEDKWKAWFEKGGTFGEGGTFQNLHYENPDTPESLMKVPMPVIGFWLFPVEAFGEVPEIEFEDFQERQRPLMFDLKFVADLTKWQPQVGVFRLPQ</sequence>
<feature type="domain" description="Oxidoreductase acuF-like C2H2 type zinc-finger" evidence="3">
    <location>
        <begin position="321"/>
        <end position="340"/>
    </location>
</feature>
<feature type="compositionally biased region" description="Polar residues" evidence="1">
    <location>
        <begin position="780"/>
        <end position="805"/>
    </location>
</feature>
<protein>
    <recommendedName>
        <fullName evidence="7">C2H2-type domain-containing protein</fullName>
    </recommendedName>
</protein>
<dbReference type="PANTHER" id="PTHR35391:SF7">
    <property type="entry name" value="C2H2-TYPE DOMAIN-CONTAINING PROTEIN"/>
    <property type="match status" value="1"/>
</dbReference>
<evidence type="ECO:0000259" key="3">
    <source>
        <dbReference type="Pfam" id="PF26082"/>
    </source>
</evidence>
<feature type="compositionally biased region" description="Basic and acidic residues" evidence="1">
    <location>
        <begin position="854"/>
        <end position="865"/>
    </location>
</feature>
<name>A0A8H4VZ13_9HELO</name>
<feature type="compositionally biased region" description="Basic and acidic residues" evidence="1">
    <location>
        <begin position="653"/>
        <end position="695"/>
    </location>
</feature>
<feature type="region of interest" description="Disordered" evidence="1">
    <location>
        <begin position="846"/>
        <end position="874"/>
    </location>
</feature>
<evidence type="ECO:0000313" key="5">
    <source>
        <dbReference type="EMBL" id="KAF4625590.1"/>
    </source>
</evidence>
<dbReference type="OrthoDB" id="6133115at2759"/>
<comment type="caution">
    <text evidence="5">The sequence shown here is derived from an EMBL/GenBank/DDBJ whole genome shotgun (WGS) entry which is preliminary data.</text>
</comment>
<dbReference type="InterPro" id="IPR058348">
    <property type="entry name" value="DUF8035"/>
</dbReference>
<organism evidence="5 6">
    <name type="scientific">Cudoniella acicularis</name>
    <dbReference type="NCBI Taxonomy" id="354080"/>
    <lineage>
        <taxon>Eukaryota</taxon>
        <taxon>Fungi</taxon>
        <taxon>Dikarya</taxon>
        <taxon>Ascomycota</taxon>
        <taxon>Pezizomycotina</taxon>
        <taxon>Leotiomycetes</taxon>
        <taxon>Helotiales</taxon>
        <taxon>Tricladiaceae</taxon>
        <taxon>Cudoniella</taxon>
    </lineage>
</organism>
<dbReference type="InterPro" id="IPR058925">
    <property type="entry name" value="zf-C2H2_AcuF"/>
</dbReference>
<feature type="compositionally biased region" description="Basic and acidic residues" evidence="1">
    <location>
        <begin position="1012"/>
        <end position="1024"/>
    </location>
</feature>
<evidence type="ECO:0000259" key="4">
    <source>
        <dbReference type="Pfam" id="PF26118"/>
    </source>
</evidence>
<proteinExistence type="predicted"/>
<feature type="region of interest" description="Disordered" evidence="1">
    <location>
        <begin position="932"/>
        <end position="983"/>
    </location>
</feature>
<dbReference type="Pfam" id="PF26118">
    <property type="entry name" value="DUF8035"/>
    <property type="match status" value="1"/>
</dbReference>
<evidence type="ECO:0000313" key="6">
    <source>
        <dbReference type="Proteomes" id="UP000566819"/>
    </source>
</evidence>
<feature type="compositionally biased region" description="Acidic residues" evidence="1">
    <location>
        <begin position="568"/>
        <end position="597"/>
    </location>
</feature>
<dbReference type="InterPro" id="IPR045518">
    <property type="entry name" value="2EXR"/>
</dbReference>
<keyword evidence="6" id="KW-1185">Reference proteome</keyword>
<feature type="compositionally biased region" description="Polar residues" evidence="1">
    <location>
        <begin position="532"/>
        <end position="544"/>
    </location>
</feature>
<feature type="compositionally biased region" description="Basic and acidic residues" evidence="1">
    <location>
        <begin position="762"/>
        <end position="779"/>
    </location>
</feature>
<feature type="region of interest" description="Disordered" evidence="1">
    <location>
        <begin position="556"/>
        <end position="827"/>
    </location>
</feature>
<dbReference type="Pfam" id="PF26082">
    <property type="entry name" value="zf-C2H2_AcuF"/>
    <property type="match status" value="1"/>
</dbReference>
<feature type="compositionally biased region" description="Basic and acidic residues" evidence="1">
    <location>
        <begin position="719"/>
        <end position="733"/>
    </location>
</feature>
<accession>A0A8H4VZ13</accession>
<evidence type="ECO:0008006" key="7">
    <source>
        <dbReference type="Google" id="ProtNLM"/>
    </source>
</evidence>
<feature type="compositionally biased region" description="Polar residues" evidence="1">
    <location>
        <begin position="556"/>
        <end position="565"/>
    </location>
</feature>
<feature type="domain" description="DUF8035" evidence="4">
    <location>
        <begin position="1075"/>
        <end position="1129"/>
    </location>
</feature>
<dbReference type="Pfam" id="PF20150">
    <property type="entry name" value="2EXR"/>
    <property type="match status" value="1"/>
</dbReference>
<feature type="region of interest" description="Disordered" evidence="1">
    <location>
        <begin position="110"/>
        <end position="138"/>
    </location>
</feature>
<feature type="compositionally biased region" description="Acidic residues" evidence="1">
    <location>
        <begin position="1025"/>
        <end position="1044"/>
    </location>
</feature>
<feature type="region of interest" description="Disordered" evidence="1">
    <location>
        <begin position="997"/>
        <end position="1044"/>
    </location>
</feature>
<evidence type="ECO:0000259" key="2">
    <source>
        <dbReference type="Pfam" id="PF20150"/>
    </source>
</evidence>
<feature type="domain" description="2EXR" evidence="2">
    <location>
        <begin position="1212"/>
        <end position="1328"/>
    </location>
</feature>
<dbReference type="EMBL" id="JAAMPI010001339">
    <property type="protein sequence ID" value="KAF4625590.1"/>
    <property type="molecule type" value="Genomic_DNA"/>
</dbReference>
<reference evidence="5 6" key="1">
    <citation type="submission" date="2020-03" db="EMBL/GenBank/DDBJ databases">
        <title>Draft Genome Sequence of Cudoniella acicularis.</title>
        <authorList>
            <person name="Buettner E."/>
            <person name="Kellner H."/>
        </authorList>
    </citation>
    <scope>NUCLEOTIDE SEQUENCE [LARGE SCALE GENOMIC DNA]</scope>
    <source>
        <strain evidence="5 6">DSM 108380</strain>
    </source>
</reference>
<evidence type="ECO:0000256" key="1">
    <source>
        <dbReference type="SAM" id="MobiDB-lite"/>
    </source>
</evidence>
<dbReference type="PANTHER" id="PTHR35391">
    <property type="entry name" value="C2H2-TYPE DOMAIN-CONTAINING PROTEIN-RELATED"/>
    <property type="match status" value="1"/>
</dbReference>
<feature type="compositionally biased region" description="Polar residues" evidence="1">
    <location>
        <begin position="940"/>
        <end position="955"/>
    </location>
</feature>
<gene>
    <name evidence="5" type="ORF">G7Y89_g12575</name>
</gene>